<dbReference type="VEuPathDB" id="FungiDB:P175DRAFT_0502566"/>
<protein>
    <submittedName>
        <fullName evidence="2">Uncharacterized protein</fullName>
    </submittedName>
</protein>
<keyword evidence="1" id="KW-0812">Transmembrane</keyword>
<organism evidence="2 3">
    <name type="scientific">Aspergillus ochraceoroseus IBT 24754</name>
    <dbReference type="NCBI Taxonomy" id="1392256"/>
    <lineage>
        <taxon>Eukaryota</taxon>
        <taxon>Fungi</taxon>
        <taxon>Dikarya</taxon>
        <taxon>Ascomycota</taxon>
        <taxon>Pezizomycotina</taxon>
        <taxon>Eurotiomycetes</taxon>
        <taxon>Eurotiomycetidae</taxon>
        <taxon>Eurotiales</taxon>
        <taxon>Aspergillaceae</taxon>
        <taxon>Aspergillus</taxon>
        <taxon>Aspergillus subgen. Nidulantes</taxon>
    </lineage>
</organism>
<reference evidence="2 3" key="1">
    <citation type="journal article" date="2018" name="Proc. Natl. Acad. Sci. U.S.A.">
        <title>Linking secondary metabolites to gene clusters through genome sequencing of six diverse Aspergillus species.</title>
        <authorList>
            <person name="Kaerboelling I."/>
            <person name="Vesth T.C."/>
            <person name="Frisvad J.C."/>
            <person name="Nybo J.L."/>
            <person name="Theobald S."/>
            <person name="Kuo A."/>
            <person name="Bowyer P."/>
            <person name="Matsuda Y."/>
            <person name="Mondo S."/>
            <person name="Lyhne E.K."/>
            <person name="Kogle M.E."/>
            <person name="Clum A."/>
            <person name="Lipzen A."/>
            <person name="Salamov A."/>
            <person name="Ngan C.Y."/>
            <person name="Daum C."/>
            <person name="Chiniquy J."/>
            <person name="Barry K."/>
            <person name="LaButti K."/>
            <person name="Haridas S."/>
            <person name="Simmons B.A."/>
            <person name="Magnuson J.K."/>
            <person name="Mortensen U.H."/>
            <person name="Larsen T.O."/>
            <person name="Grigoriev I.V."/>
            <person name="Baker S.E."/>
            <person name="Andersen M.R."/>
        </authorList>
    </citation>
    <scope>NUCLEOTIDE SEQUENCE [LARGE SCALE GENOMIC DNA]</scope>
    <source>
        <strain evidence="2 3">IBT 24754</strain>
    </source>
</reference>
<evidence type="ECO:0000313" key="3">
    <source>
        <dbReference type="Proteomes" id="UP000244073"/>
    </source>
</evidence>
<dbReference type="AlphaFoldDB" id="A0A2T5LVX4"/>
<proteinExistence type="predicted"/>
<keyword evidence="1" id="KW-0472">Membrane</keyword>
<comment type="caution">
    <text evidence="2">The sequence shown here is derived from an EMBL/GenBank/DDBJ whole genome shotgun (WGS) entry which is preliminary data.</text>
</comment>
<evidence type="ECO:0000256" key="1">
    <source>
        <dbReference type="SAM" id="Phobius"/>
    </source>
</evidence>
<name>A0A2T5LVX4_9EURO</name>
<evidence type="ECO:0000313" key="2">
    <source>
        <dbReference type="EMBL" id="PTU20444.1"/>
    </source>
</evidence>
<keyword evidence="1" id="KW-1133">Transmembrane helix</keyword>
<accession>A0A2T5LVX4</accession>
<dbReference type="EMBL" id="MSFN02000005">
    <property type="protein sequence ID" value="PTU20444.1"/>
    <property type="molecule type" value="Genomic_DNA"/>
</dbReference>
<dbReference type="RefSeq" id="XP_040751836.1">
    <property type="nucleotide sequence ID" value="XM_040897416.1"/>
</dbReference>
<dbReference type="GeneID" id="63814298"/>
<dbReference type="Proteomes" id="UP000244073">
    <property type="component" value="Unassembled WGS sequence"/>
</dbReference>
<gene>
    <name evidence="2" type="ORF">P175DRAFT_0502566</name>
</gene>
<sequence>MAESQAAGSDAGMWRALFSTPSTAINLASFLANCLLVYLHQTMKLSRGWSRLPAPAVAG</sequence>
<feature type="transmembrane region" description="Helical" evidence="1">
    <location>
        <begin position="20"/>
        <end position="39"/>
    </location>
</feature>